<dbReference type="RefSeq" id="WP_132962953.1">
    <property type="nucleotide sequence ID" value="NZ_DAIPFN010000002.1"/>
</dbReference>
<protein>
    <recommendedName>
        <fullName evidence="4">Transcription antitermination protein RfaH</fullName>
    </recommendedName>
</protein>
<reference evidence="8 10" key="2">
    <citation type="submission" date="2019-07" db="EMBL/GenBank/DDBJ databases">
        <title>Tepidimonas ignava SPS-1037 draft genome.</title>
        <authorList>
            <person name="Da Costa M.S."/>
            <person name="Froufe H.J.C."/>
            <person name="Egas C."/>
            <person name="Albuquerque L."/>
        </authorList>
    </citation>
    <scope>NUCLEOTIDE SEQUENCE [LARGE SCALE GENOMIC DNA]</scope>
    <source>
        <strain evidence="8 10">SPS-1037</strain>
    </source>
</reference>
<comment type="similarity">
    <text evidence="4">Belongs to the RfaH family.</text>
</comment>
<dbReference type="GO" id="GO:0006354">
    <property type="term" value="P:DNA-templated transcription elongation"/>
    <property type="evidence" value="ECO:0007669"/>
    <property type="project" value="InterPro"/>
</dbReference>
<keyword evidence="1 4" id="KW-0889">Transcription antitermination</keyword>
<dbReference type="SMART" id="SM00739">
    <property type="entry name" value="KOW"/>
    <property type="match status" value="1"/>
</dbReference>
<evidence type="ECO:0000259" key="5">
    <source>
        <dbReference type="SMART" id="SM00738"/>
    </source>
</evidence>
<dbReference type="Proteomes" id="UP000295536">
    <property type="component" value="Unassembled WGS sequence"/>
</dbReference>
<dbReference type="OrthoDB" id="9790639at2"/>
<dbReference type="PANTHER" id="PTHR30265">
    <property type="entry name" value="RHO-INTERACTING TRANSCRIPTION TERMINATION FACTOR NUSG"/>
    <property type="match status" value="1"/>
</dbReference>
<dbReference type="CDD" id="cd06091">
    <property type="entry name" value="KOW_NusG"/>
    <property type="match status" value="1"/>
</dbReference>
<evidence type="ECO:0000313" key="7">
    <source>
        <dbReference type="EMBL" id="TCS97059.1"/>
    </source>
</evidence>
<comment type="caution">
    <text evidence="7">The sequence shown here is derived from an EMBL/GenBank/DDBJ whole genome shotgun (WGS) entry which is preliminary data.</text>
</comment>
<feature type="domain" description="NusG-like N-terminal" evidence="5">
    <location>
        <begin position="1"/>
        <end position="102"/>
    </location>
</feature>
<dbReference type="InterPro" id="IPR010215">
    <property type="entry name" value="Transcription_antiterm_RfaH"/>
</dbReference>
<dbReference type="SUPFAM" id="SSF82679">
    <property type="entry name" value="N-utilization substance G protein NusG, N-terminal domain"/>
    <property type="match status" value="1"/>
</dbReference>
<dbReference type="NCBIfam" id="NF006534">
    <property type="entry name" value="PRK09014.1"/>
    <property type="match status" value="1"/>
</dbReference>
<evidence type="ECO:0000313" key="10">
    <source>
        <dbReference type="Proteomes" id="UP000315577"/>
    </source>
</evidence>
<dbReference type="GO" id="GO:0001073">
    <property type="term" value="F:transcription antitermination factor activity, DNA binding"/>
    <property type="evidence" value="ECO:0007669"/>
    <property type="project" value="UniProtKB-UniRule"/>
</dbReference>
<dbReference type="InterPro" id="IPR043425">
    <property type="entry name" value="NusG-like"/>
</dbReference>
<evidence type="ECO:0000256" key="1">
    <source>
        <dbReference type="ARBA" id="ARBA00022814"/>
    </source>
</evidence>
<evidence type="ECO:0000256" key="3">
    <source>
        <dbReference type="ARBA" id="ARBA00023163"/>
    </source>
</evidence>
<keyword evidence="4" id="KW-0238">DNA-binding</keyword>
<dbReference type="NCBIfam" id="TIGR01955">
    <property type="entry name" value="RfaH"/>
    <property type="match status" value="1"/>
</dbReference>
<dbReference type="Pfam" id="PF02357">
    <property type="entry name" value="NusG"/>
    <property type="match status" value="1"/>
</dbReference>
<dbReference type="HAMAP" id="MF_00951">
    <property type="entry name" value="RfaH"/>
    <property type="match status" value="1"/>
</dbReference>
<keyword evidence="3 4" id="KW-0804">Transcription</keyword>
<evidence type="ECO:0000313" key="9">
    <source>
        <dbReference type="Proteomes" id="UP000295536"/>
    </source>
</evidence>
<dbReference type="CDD" id="cd09892">
    <property type="entry name" value="NGN_SP_RfaH"/>
    <property type="match status" value="1"/>
</dbReference>
<evidence type="ECO:0000313" key="8">
    <source>
        <dbReference type="EMBL" id="TSE22293.1"/>
    </source>
</evidence>
<organism evidence="7 9">
    <name type="scientific">Tepidimonas ignava</name>
    <dbReference type="NCBI Taxonomy" id="114249"/>
    <lineage>
        <taxon>Bacteria</taxon>
        <taxon>Pseudomonadati</taxon>
        <taxon>Pseudomonadota</taxon>
        <taxon>Betaproteobacteria</taxon>
        <taxon>Burkholderiales</taxon>
        <taxon>Tepidimonas</taxon>
    </lineage>
</organism>
<keyword evidence="10" id="KW-1185">Reference proteome</keyword>
<comment type="subunit">
    <text evidence="4">Interacts with both the nontemplate DNA and the RNA polymerase (RNAP).</text>
</comment>
<dbReference type="EMBL" id="SMAH01000011">
    <property type="protein sequence ID" value="TCS97059.1"/>
    <property type="molecule type" value="Genomic_DNA"/>
</dbReference>
<dbReference type="InterPro" id="IPR036735">
    <property type="entry name" value="NGN_dom_sf"/>
</dbReference>
<gene>
    <name evidence="4 8" type="primary">rfaH</name>
    <name evidence="7" type="ORF">EDC36_11120</name>
    <name evidence="8" type="ORF">Tigna_01122</name>
</gene>
<dbReference type="SUPFAM" id="SSF50104">
    <property type="entry name" value="Translation proteins SH3-like domain"/>
    <property type="match status" value="1"/>
</dbReference>
<keyword evidence="2 4" id="KW-0805">Transcription regulation</keyword>
<dbReference type="InterPro" id="IPR008991">
    <property type="entry name" value="Translation_prot_SH3-like_sf"/>
</dbReference>
<proteinExistence type="inferred from homology"/>
<sequence length="165" mass="18695">MQQWYLVHTKPRQEQRALENLQRQGYPCFLPTLTAERVRGARRTVVTEPLFARYLFIQLDDSLQGRSWGPIRSTLGVTRLVTFGHQPARVPDALVEQLRQQVAQLTAQPQPLFTPGQIVRITRGPFAGLEAVYQMPDGEQRAVVLLTLLQRECRVAVPVVALARA</sequence>
<evidence type="ECO:0000259" key="6">
    <source>
        <dbReference type="SMART" id="SM00739"/>
    </source>
</evidence>
<dbReference type="InterPro" id="IPR006645">
    <property type="entry name" value="NGN-like_dom"/>
</dbReference>
<feature type="domain" description="KOW" evidence="6">
    <location>
        <begin position="112"/>
        <end position="139"/>
    </location>
</feature>
<dbReference type="InterPro" id="IPR005824">
    <property type="entry name" value="KOW"/>
</dbReference>
<dbReference type="GO" id="GO:0003677">
    <property type="term" value="F:DNA binding"/>
    <property type="evidence" value="ECO:0007669"/>
    <property type="project" value="UniProtKB-UniRule"/>
</dbReference>
<dbReference type="Gene3D" id="3.30.70.940">
    <property type="entry name" value="NusG, N-terminal domain"/>
    <property type="match status" value="1"/>
</dbReference>
<dbReference type="AlphaFoldDB" id="A0A4R3LBB2"/>
<evidence type="ECO:0000256" key="2">
    <source>
        <dbReference type="ARBA" id="ARBA00023015"/>
    </source>
</evidence>
<dbReference type="GO" id="GO:0005829">
    <property type="term" value="C:cytosol"/>
    <property type="evidence" value="ECO:0007669"/>
    <property type="project" value="TreeGrafter"/>
</dbReference>
<accession>A0A4R3LBB2</accession>
<dbReference type="SMART" id="SM00738">
    <property type="entry name" value="NGN"/>
    <property type="match status" value="1"/>
</dbReference>
<dbReference type="PANTHER" id="PTHR30265:SF7">
    <property type="entry name" value="TRANSCRIPTION ANTITERMINATION PROTEIN RFAH"/>
    <property type="match status" value="1"/>
</dbReference>
<dbReference type="EMBL" id="VJNC01000006">
    <property type="protein sequence ID" value="TSE22293.1"/>
    <property type="molecule type" value="Genomic_DNA"/>
</dbReference>
<dbReference type="Proteomes" id="UP000315577">
    <property type="component" value="Unassembled WGS sequence"/>
</dbReference>
<name>A0A4R3LBB2_9BURK</name>
<evidence type="ECO:0000256" key="4">
    <source>
        <dbReference type="HAMAP-Rule" id="MF_00951"/>
    </source>
</evidence>
<comment type="function">
    <text evidence="4">Enhances distal genes transcription elongation in a specialized subset of operons that encode extracytoplasmic components.</text>
</comment>
<reference evidence="7 9" key="1">
    <citation type="submission" date="2019-03" db="EMBL/GenBank/DDBJ databases">
        <title>Genomic Encyclopedia of Type Strains, Phase IV (KMG-IV): sequencing the most valuable type-strain genomes for metagenomic binning, comparative biology and taxonomic classification.</title>
        <authorList>
            <person name="Goeker M."/>
        </authorList>
    </citation>
    <scope>NUCLEOTIDE SEQUENCE [LARGE SCALE GENOMIC DNA]</scope>
    <source>
        <strain evidence="7 9">DSM 12034</strain>
    </source>
</reference>